<dbReference type="FunFam" id="3.40.50.150:FF:000064">
    <property type="entry name" value="2-methoxy-6-polyprenyl-1,4-benzoquinol methylase, mitochondrial"/>
    <property type="match status" value="1"/>
</dbReference>
<dbReference type="HAMAP" id="MF_01813">
    <property type="entry name" value="MenG_UbiE_methyltr"/>
    <property type="match status" value="1"/>
</dbReference>
<dbReference type="InterPro" id="IPR029063">
    <property type="entry name" value="SAM-dependent_MTases_sf"/>
</dbReference>
<dbReference type="EMBL" id="UZAM01011934">
    <property type="protein sequence ID" value="VDP19099.1"/>
    <property type="molecule type" value="Genomic_DNA"/>
</dbReference>
<keyword evidence="1 6" id="KW-0489">Methyltransferase</keyword>
<evidence type="ECO:0000256" key="2">
    <source>
        <dbReference type="ARBA" id="ARBA00022679"/>
    </source>
</evidence>
<keyword evidence="2 6" id="KW-0808">Transferase</keyword>
<comment type="subunit">
    <text evidence="5">Component of a multi-subunit COQ enzyme complex, composed of at least COQ3, COQ4, COQ5, COQ6, COQ7 and COQ9. Interacts with PYURF; the interaction is direct, stabilizes COQ5 protein and associates PYURF with COQ enzyme complex.</text>
</comment>
<evidence type="ECO:0000313" key="9">
    <source>
        <dbReference type="WBParaSite" id="SBAD_0000907901-mRNA-1"/>
    </source>
</evidence>
<reference evidence="9" key="1">
    <citation type="submission" date="2016-06" db="UniProtKB">
        <authorList>
            <consortium name="WormBaseParasite"/>
        </authorList>
    </citation>
    <scope>IDENTIFICATION</scope>
</reference>
<dbReference type="Proteomes" id="UP000270296">
    <property type="component" value="Unassembled WGS sequence"/>
</dbReference>
<reference evidence="7 8" key="2">
    <citation type="submission" date="2018-11" db="EMBL/GenBank/DDBJ databases">
        <authorList>
            <consortium name="Pathogen Informatics"/>
        </authorList>
    </citation>
    <scope>NUCLEOTIDE SEQUENCE [LARGE SCALE GENOMIC DNA]</scope>
</reference>
<comment type="similarity">
    <text evidence="6">Belongs to the class I-like SAM-binding methyltransferase superfamily. MenG/UbiE family.</text>
</comment>
<dbReference type="OrthoDB" id="6329284at2759"/>
<dbReference type="InterPro" id="IPR023576">
    <property type="entry name" value="UbiE/COQ5_MeTrFase_CS"/>
</dbReference>
<comment type="catalytic activity">
    <reaction evidence="6">
        <text>a 2-methoxy-6-(all-trans-polyprenyl)benzene-1,4-diol + S-adenosyl-L-methionine = a 5-methoxy-2-methyl-3-(all-trans-polyprenyl)benzene-1,4-diol + S-adenosyl-L-homocysteine + H(+)</text>
        <dbReference type="Rhea" id="RHEA:28286"/>
        <dbReference type="Rhea" id="RHEA-COMP:10858"/>
        <dbReference type="Rhea" id="RHEA-COMP:10859"/>
        <dbReference type="ChEBI" id="CHEBI:15378"/>
        <dbReference type="ChEBI" id="CHEBI:57856"/>
        <dbReference type="ChEBI" id="CHEBI:59789"/>
        <dbReference type="ChEBI" id="CHEBI:84166"/>
        <dbReference type="ChEBI" id="CHEBI:84167"/>
        <dbReference type="EC" id="2.1.1.201"/>
    </reaction>
</comment>
<evidence type="ECO:0000256" key="3">
    <source>
        <dbReference type="ARBA" id="ARBA00022688"/>
    </source>
</evidence>
<dbReference type="AlphaFoldDB" id="A0A183IYR4"/>
<dbReference type="PROSITE" id="PS01184">
    <property type="entry name" value="UBIE_2"/>
    <property type="match status" value="1"/>
</dbReference>
<dbReference type="CDD" id="cd02440">
    <property type="entry name" value="AdoMet_MTases"/>
    <property type="match status" value="1"/>
</dbReference>
<evidence type="ECO:0000256" key="5">
    <source>
        <dbReference type="ARBA" id="ARBA00046387"/>
    </source>
</evidence>
<proteinExistence type="inferred from homology"/>
<dbReference type="EC" id="2.1.1.201" evidence="6"/>
<comment type="caution">
    <text evidence="6">Lacks conserved residue(s) required for the propagation of feature annotation.</text>
</comment>
<dbReference type="GO" id="GO:0031314">
    <property type="term" value="C:extrinsic component of mitochondrial inner membrane"/>
    <property type="evidence" value="ECO:0007669"/>
    <property type="project" value="UniProtKB-UniRule"/>
</dbReference>
<dbReference type="WBParaSite" id="SBAD_0000907901-mRNA-1">
    <property type="protein sequence ID" value="SBAD_0000907901-mRNA-1"/>
    <property type="gene ID" value="SBAD_0000907901"/>
</dbReference>
<evidence type="ECO:0000256" key="1">
    <source>
        <dbReference type="ARBA" id="ARBA00022603"/>
    </source>
</evidence>
<feature type="binding site" evidence="6">
    <location>
        <position position="54"/>
    </location>
    <ligand>
        <name>S-adenosyl-L-methionine</name>
        <dbReference type="ChEBI" id="CHEBI:59789"/>
    </ligand>
</feature>
<dbReference type="Pfam" id="PF01209">
    <property type="entry name" value="Ubie_methyltran"/>
    <property type="match status" value="1"/>
</dbReference>
<feature type="binding site" evidence="6">
    <location>
        <begin position="112"/>
        <end position="113"/>
    </location>
    <ligand>
        <name>S-adenosyl-L-methionine</name>
        <dbReference type="ChEBI" id="CHEBI:59789"/>
    </ligand>
</feature>
<dbReference type="PANTHER" id="PTHR43591">
    <property type="entry name" value="METHYLTRANSFERASE"/>
    <property type="match status" value="1"/>
</dbReference>
<evidence type="ECO:0000256" key="6">
    <source>
        <dbReference type="HAMAP-Rule" id="MF_03191"/>
    </source>
</evidence>
<comment type="function">
    <text evidence="6">Methyltransferase required for the conversion of 2-polyprenyl-6-methoxy-1,4-benzoquinol (DDMQH2) to 2-polyprenyl-3-methyl-6-methoxy-1,4-benzoquinol (DMQH2).</text>
</comment>
<dbReference type="PANTHER" id="PTHR43591:SF24">
    <property type="entry name" value="2-METHOXY-6-POLYPRENYL-1,4-BENZOQUINOL METHYLASE, MITOCHONDRIAL"/>
    <property type="match status" value="1"/>
</dbReference>
<organism evidence="9">
    <name type="scientific">Soboliphyme baturini</name>
    <dbReference type="NCBI Taxonomy" id="241478"/>
    <lineage>
        <taxon>Eukaryota</taxon>
        <taxon>Metazoa</taxon>
        <taxon>Ecdysozoa</taxon>
        <taxon>Nematoda</taxon>
        <taxon>Enoplea</taxon>
        <taxon>Dorylaimia</taxon>
        <taxon>Dioctophymatida</taxon>
        <taxon>Dioctophymatoidea</taxon>
        <taxon>Soboliphymatidae</taxon>
        <taxon>Soboliphyme</taxon>
    </lineage>
</organism>
<comment type="pathway">
    <text evidence="6">Cofactor biosynthesis; ubiquinone biosynthesis.</text>
</comment>
<dbReference type="GO" id="GO:0032259">
    <property type="term" value="P:methylation"/>
    <property type="evidence" value="ECO:0007669"/>
    <property type="project" value="UniProtKB-KW"/>
</dbReference>
<keyword evidence="8" id="KW-1185">Reference proteome</keyword>
<dbReference type="SUPFAM" id="SSF53335">
    <property type="entry name" value="S-adenosyl-L-methionine-dependent methyltransferases"/>
    <property type="match status" value="1"/>
</dbReference>
<keyword evidence="6" id="KW-0472">Membrane</keyword>
<dbReference type="UniPathway" id="UPA00232"/>
<dbReference type="NCBIfam" id="NF001244">
    <property type="entry name" value="PRK00216.1-5"/>
    <property type="match status" value="1"/>
</dbReference>
<gene>
    <name evidence="7" type="ORF">SBAD_LOCUS8762</name>
</gene>
<keyword evidence="6" id="KW-0496">Mitochondrion</keyword>
<dbReference type="Gene3D" id="3.40.50.150">
    <property type="entry name" value="Vaccinia Virus protein VP39"/>
    <property type="match status" value="1"/>
</dbReference>
<protein>
    <recommendedName>
        <fullName evidence="6">2-methoxy-6-polyprenyl-1,4-benzoquinol methylase, mitochondrial</fullName>
        <ecNumber evidence="6">2.1.1.201</ecNumber>
    </recommendedName>
    <alternativeName>
        <fullName evidence="6">Ubiquinone biosynthesis methyltransferase COQ5</fullName>
    </alternativeName>
</protein>
<sequence>MVYLVYEVFENVATYYDKMNDVMSFGIHRLWKDLFVKKLNPLPSTKVLDAAGGTGDIAFRILKRSALNGHHGPTARDYAFVTVVDINADMLRIGQQRGHSFPTEYLDWVRGNAEDLPFENDTFDAYTIAFGIRNCTHVDYVIKEAHRVLKPGGRFMCLEFSKVNSPVLSKIYDWYSFKVIPVMGSIVANDRKSYRYLVESIRRFPDQETFKRMIVDAGFSEVTYTNLSNGIAAIHSGFKLK</sequence>
<accession>A0A183IYR4</accession>
<name>A0A183IYR4_9BILA</name>
<feature type="binding site" evidence="6">
    <location>
        <position position="85"/>
    </location>
    <ligand>
        <name>S-adenosyl-L-methionine</name>
        <dbReference type="ChEBI" id="CHEBI:59789"/>
    </ligand>
</feature>
<keyword evidence="6" id="KW-0999">Mitochondrion inner membrane</keyword>
<evidence type="ECO:0000256" key="4">
    <source>
        <dbReference type="ARBA" id="ARBA00022691"/>
    </source>
</evidence>
<dbReference type="NCBIfam" id="TIGR01934">
    <property type="entry name" value="MenG_MenH_UbiE"/>
    <property type="match status" value="1"/>
</dbReference>
<evidence type="ECO:0000313" key="8">
    <source>
        <dbReference type="Proteomes" id="UP000270296"/>
    </source>
</evidence>
<comment type="subcellular location">
    <subcellularLocation>
        <location evidence="6">Mitochondrion inner membrane</location>
        <topology evidence="6">Peripheral membrane protein</topology>
        <orientation evidence="6">Matrix side</orientation>
    </subcellularLocation>
</comment>
<evidence type="ECO:0000313" key="7">
    <source>
        <dbReference type="EMBL" id="VDP19099.1"/>
    </source>
</evidence>
<dbReference type="GO" id="GO:0008425">
    <property type="term" value="F:2-methoxy-6-polyprenyl-1,4-benzoquinol methyltransferase activity"/>
    <property type="evidence" value="ECO:0007669"/>
    <property type="project" value="UniProtKB-UniRule"/>
</dbReference>
<keyword evidence="3 6" id="KW-0831">Ubiquinone biosynthesis</keyword>
<dbReference type="InterPro" id="IPR004033">
    <property type="entry name" value="UbiE/COQ5_MeTrFase"/>
</dbReference>
<dbReference type="PROSITE" id="PS51608">
    <property type="entry name" value="SAM_MT_UBIE"/>
    <property type="match status" value="1"/>
</dbReference>
<keyword evidence="4 6" id="KW-0949">S-adenosyl-L-methionine</keyword>
<dbReference type="PROSITE" id="PS01183">
    <property type="entry name" value="UBIE_1"/>
    <property type="match status" value="1"/>
</dbReference>